<dbReference type="Proteomes" id="UP000827284">
    <property type="component" value="Unassembled WGS sequence"/>
</dbReference>
<organism evidence="1 2">
    <name type="scientific">Entomortierella parvispora</name>
    <dbReference type="NCBI Taxonomy" id="205924"/>
    <lineage>
        <taxon>Eukaryota</taxon>
        <taxon>Fungi</taxon>
        <taxon>Fungi incertae sedis</taxon>
        <taxon>Mucoromycota</taxon>
        <taxon>Mortierellomycotina</taxon>
        <taxon>Mortierellomycetes</taxon>
        <taxon>Mortierellales</taxon>
        <taxon>Mortierellaceae</taxon>
        <taxon>Entomortierella</taxon>
    </lineage>
</organism>
<gene>
    <name evidence="1" type="ORF">EMPS_03341</name>
</gene>
<reference evidence="1" key="1">
    <citation type="submission" date="2021-11" db="EMBL/GenBank/DDBJ databases">
        <authorList>
            <person name="Herlambang A."/>
            <person name="Guo Y."/>
            <person name="Takashima Y."/>
            <person name="Nishizawa T."/>
        </authorList>
    </citation>
    <scope>NUCLEOTIDE SEQUENCE</scope>
    <source>
        <strain evidence="1">E1425</strain>
    </source>
</reference>
<comment type="caution">
    <text evidence="1">The sequence shown here is derived from an EMBL/GenBank/DDBJ whole genome shotgun (WGS) entry which is preliminary data.</text>
</comment>
<evidence type="ECO:0000313" key="1">
    <source>
        <dbReference type="EMBL" id="GJJ70991.1"/>
    </source>
</evidence>
<dbReference type="EMBL" id="BQFW01000004">
    <property type="protein sequence ID" value="GJJ70991.1"/>
    <property type="molecule type" value="Genomic_DNA"/>
</dbReference>
<proteinExistence type="predicted"/>
<evidence type="ECO:0000313" key="2">
    <source>
        <dbReference type="Proteomes" id="UP000827284"/>
    </source>
</evidence>
<accession>A0A9P3LUB5</accession>
<sequence>MPFTLKNKVVLAAIILMITIALALPIAFLRMEWSFKDLASSYSSYSYARSPSHDRPRILRSQVTKSGTRYTAFVYKSCAETFSFGYTWFTTEAFDVVCDTLDKSPLCTVNIENSKGYELLGEKSLNLWKLVHSTEDSEEIIVKIDDDTMIQKQVMDVYTDKFWHAGFEDNRVKIEFKYLSSSCEQPSMTEEESKTQEQAP</sequence>
<dbReference type="AlphaFoldDB" id="A0A9P3LUB5"/>
<name>A0A9P3LUB5_9FUNG</name>
<protein>
    <submittedName>
        <fullName evidence="1">Uncharacterized protein</fullName>
    </submittedName>
</protein>
<dbReference type="OrthoDB" id="2398757at2759"/>
<reference evidence="1" key="2">
    <citation type="journal article" date="2022" name="Microbiol. Resour. Announc.">
        <title>Whole-Genome Sequence of Entomortierella parvispora E1425, a Mucoromycotan Fungus Associated with Burkholderiaceae-Related Endosymbiotic Bacteria.</title>
        <authorList>
            <person name="Herlambang A."/>
            <person name="Guo Y."/>
            <person name="Takashima Y."/>
            <person name="Narisawa K."/>
            <person name="Ohta H."/>
            <person name="Nishizawa T."/>
        </authorList>
    </citation>
    <scope>NUCLEOTIDE SEQUENCE</scope>
    <source>
        <strain evidence="1">E1425</strain>
    </source>
</reference>
<keyword evidence="2" id="KW-1185">Reference proteome</keyword>